<organism evidence="1 2">
    <name type="scientific">Pikeienuella piscinae</name>
    <dbReference type="NCBI Taxonomy" id="2748098"/>
    <lineage>
        <taxon>Bacteria</taxon>
        <taxon>Pseudomonadati</taxon>
        <taxon>Pseudomonadota</taxon>
        <taxon>Alphaproteobacteria</taxon>
        <taxon>Rhodobacterales</taxon>
        <taxon>Paracoccaceae</taxon>
        <taxon>Pikeienuella</taxon>
    </lineage>
</organism>
<reference evidence="1 2" key="1">
    <citation type="submission" date="2020-02" db="EMBL/GenBank/DDBJ databases">
        <title>complete genome sequence of Rhodobacteraceae bacterium.</title>
        <authorList>
            <person name="Park J."/>
            <person name="Kim Y.-S."/>
            <person name="Kim K.-H."/>
        </authorList>
    </citation>
    <scope>NUCLEOTIDE SEQUENCE [LARGE SCALE GENOMIC DNA]</scope>
    <source>
        <strain evidence="1 2">RR4-56</strain>
    </source>
</reference>
<evidence type="ECO:0000313" key="2">
    <source>
        <dbReference type="Proteomes" id="UP000503336"/>
    </source>
</evidence>
<dbReference type="RefSeq" id="WP_165094011.1">
    <property type="nucleotide sequence ID" value="NZ_CP049056.1"/>
</dbReference>
<sequence>MLDALSSTPAAAVSRADWRQSLTWGDIISFRFPVEGSSELPPKKRPCLVLDIARLGERRYAMLAYGTSAYTKANRGYEIRLS</sequence>
<evidence type="ECO:0008006" key="3">
    <source>
        <dbReference type="Google" id="ProtNLM"/>
    </source>
</evidence>
<dbReference type="KEGG" id="hdh:G5B40_01180"/>
<protein>
    <recommendedName>
        <fullName evidence="3">Type II toxin-antitoxin system PemK/MazF family toxin</fullName>
    </recommendedName>
</protein>
<dbReference type="EMBL" id="CP049056">
    <property type="protein sequence ID" value="QIE54177.1"/>
    <property type="molecule type" value="Genomic_DNA"/>
</dbReference>
<keyword evidence="2" id="KW-1185">Reference proteome</keyword>
<gene>
    <name evidence="1" type="ORF">G5B40_01180</name>
</gene>
<proteinExistence type="predicted"/>
<name>A0A7L5BUS1_9RHOB</name>
<dbReference type="Proteomes" id="UP000503336">
    <property type="component" value="Chromosome"/>
</dbReference>
<accession>A0A7L5BUS1</accession>
<evidence type="ECO:0000313" key="1">
    <source>
        <dbReference type="EMBL" id="QIE54177.1"/>
    </source>
</evidence>
<dbReference type="AlphaFoldDB" id="A0A7L5BUS1"/>